<keyword evidence="3" id="KW-0221">Differentiation</keyword>
<feature type="region of interest" description="Disordered" evidence="4">
    <location>
        <begin position="81"/>
        <end position="117"/>
    </location>
</feature>
<proteinExistence type="inferred from homology"/>
<dbReference type="InterPro" id="IPR039618">
    <property type="entry name" value="CLE9-13"/>
</dbReference>
<protein>
    <submittedName>
        <fullName evidence="6">Uncharacterized protein</fullName>
    </submittedName>
</protein>
<evidence type="ECO:0000313" key="6">
    <source>
        <dbReference type="EMBL" id="RRT59441.1"/>
    </source>
</evidence>
<reference evidence="6 7" key="1">
    <citation type="journal article" date="2014" name="Agronomy (Basel)">
        <title>A Draft Genome Sequence for Ensete ventricosum, the Drought-Tolerant Tree Against Hunger.</title>
        <authorList>
            <person name="Harrison J."/>
            <person name="Moore K.A."/>
            <person name="Paszkiewicz K."/>
            <person name="Jones T."/>
            <person name="Grant M."/>
            <person name="Ambacheew D."/>
            <person name="Muzemil S."/>
            <person name="Studholme D.J."/>
        </authorList>
    </citation>
    <scope>NUCLEOTIDE SEQUENCE [LARGE SCALE GENOMIC DNA]</scope>
</reference>
<evidence type="ECO:0000256" key="3">
    <source>
        <dbReference type="ARBA" id="ARBA00022782"/>
    </source>
</evidence>
<keyword evidence="2" id="KW-0217">Developmental protein</keyword>
<comment type="caution">
    <text evidence="6">The sequence shown here is derived from an EMBL/GenBank/DDBJ whole genome shotgun (WGS) entry which is preliminary data.</text>
</comment>
<evidence type="ECO:0000256" key="2">
    <source>
        <dbReference type="ARBA" id="ARBA00022473"/>
    </source>
</evidence>
<dbReference type="EMBL" id="AMZH03008208">
    <property type="protein sequence ID" value="RRT59441.1"/>
    <property type="molecule type" value="Genomic_DNA"/>
</dbReference>
<feature type="signal peptide" evidence="5">
    <location>
        <begin position="1"/>
        <end position="17"/>
    </location>
</feature>
<evidence type="ECO:0000256" key="4">
    <source>
        <dbReference type="SAM" id="MobiDB-lite"/>
    </source>
</evidence>
<gene>
    <name evidence="6" type="ORF">B296_00033134</name>
</gene>
<dbReference type="AlphaFoldDB" id="A0A426Z653"/>
<dbReference type="GO" id="GO:0030154">
    <property type="term" value="P:cell differentiation"/>
    <property type="evidence" value="ECO:0007669"/>
    <property type="project" value="UniProtKB-KW"/>
</dbReference>
<organism evidence="6 7">
    <name type="scientific">Ensete ventricosum</name>
    <name type="common">Abyssinian banana</name>
    <name type="synonym">Musa ensete</name>
    <dbReference type="NCBI Taxonomy" id="4639"/>
    <lineage>
        <taxon>Eukaryota</taxon>
        <taxon>Viridiplantae</taxon>
        <taxon>Streptophyta</taxon>
        <taxon>Embryophyta</taxon>
        <taxon>Tracheophyta</taxon>
        <taxon>Spermatophyta</taxon>
        <taxon>Magnoliopsida</taxon>
        <taxon>Liliopsida</taxon>
        <taxon>Zingiberales</taxon>
        <taxon>Musaceae</taxon>
        <taxon>Ensete</taxon>
    </lineage>
</organism>
<evidence type="ECO:0000256" key="1">
    <source>
        <dbReference type="ARBA" id="ARBA00005416"/>
    </source>
</evidence>
<accession>A0A426Z653</accession>
<comment type="similarity">
    <text evidence="1">Belongs to the CLV3/ESR signal peptide family.</text>
</comment>
<evidence type="ECO:0000313" key="7">
    <source>
        <dbReference type="Proteomes" id="UP000287651"/>
    </source>
</evidence>
<name>A0A426Z653_ENSVE</name>
<dbReference type="PANTHER" id="PTHR34359:SF5">
    <property type="entry name" value="CLAVATA3_ESR (CLE)-RELATED PROTEIN 9"/>
    <property type="match status" value="1"/>
</dbReference>
<dbReference type="Proteomes" id="UP000287651">
    <property type="component" value="Unassembled WGS sequence"/>
</dbReference>
<keyword evidence="5" id="KW-0732">Signal</keyword>
<evidence type="ECO:0000256" key="5">
    <source>
        <dbReference type="SAM" id="SignalP"/>
    </source>
</evidence>
<sequence>MWSPSFSPAMLWALILAVIFLSPASRRSSLSQAASDEAFLDYHCDRHHRHRFPHHHHHRRLDQYYHDRAVHGLPSWCLRRRPGQLQPPPQPPVRNEIDPRYGVEKRLVPTGPNPLHN</sequence>
<feature type="chain" id="PRO_5043545811" evidence="5">
    <location>
        <begin position="18"/>
        <end position="117"/>
    </location>
</feature>
<feature type="compositionally biased region" description="Basic and acidic residues" evidence="4">
    <location>
        <begin position="95"/>
        <end position="107"/>
    </location>
</feature>
<dbReference type="PANTHER" id="PTHR34359">
    <property type="entry name" value="CLAVATA3/ESR (CLE)-RELATED PROTEIN 10"/>
    <property type="match status" value="1"/>
</dbReference>